<dbReference type="Proteomes" id="UP000887566">
    <property type="component" value="Unplaced"/>
</dbReference>
<organism evidence="3 4">
    <name type="scientific">Plectus sambesii</name>
    <dbReference type="NCBI Taxonomy" id="2011161"/>
    <lineage>
        <taxon>Eukaryota</taxon>
        <taxon>Metazoa</taxon>
        <taxon>Ecdysozoa</taxon>
        <taxon>Nematoda</taxon>
        <taxon>Chromadorea</taxon>
        <taxon>Plectida</taxon>
        <taxon>Plectina</taxon>
        <taxon>Plectoidea</taxon>
        <taxon>Plectidae</taxon>
        <taxon>Plectus</taxon>
    </lineage>
</organism>
<feature type="chain" id="PRO_5037895531" evidence="1">
    <location>
        <begin position="33"/>
        <end position="416"/>
    </location>
</feature>
<name>A0A914WTD9_9BILA</name>
<evidence type="ECO:0000313" key="3">
    <source>
        <dbReference type="Proteomes" id="UP000887566"/>
    </source>
</evidence>
<keyword evidence="1" id="KW-0732">Signal</keyword>
<feature type="domain" description="IgGFc-binding protein N-terminal" evidence="2">
    <location>
        <begin position="229"/>
        <end position="391"/>
    </location>
</feature>
<proteinExistence type="predicted"/>
<evidence type="ECO:0000259" key="2">
    <source>
        <dbReference type="Pfam" id="PF17517"/>
    </source>
</evidence>
<dbReference type="Pfam" id="PF17517">
    <property type="entry name" value="IgGFc_binding"/>
    <property type="match status" value="1"/>
</dbReference>
<accession>A0A914WTD9</accession>
<sequence>MKQIMTRNLLNFNGMLLVSILLLVAHFSIVSARLTTGTEFVVAFPCMTCCGNLSLVFVNGNSASTSVPIQSPYPGFQSIHETISAQSTMRAYINDSSMQVSCGTDANNAERKGIRIDATAPISVYLDLEMSDGVYFCNFLVLPVSMLSNEYCNIGLGLLGDTYNYGIFVAVQDNTIINLGGAQDPIVLNALDAYFLVGNFVSSPFVTSNVPFAFISTYSFQPDAQIMSLPSSYRGREFPILADPNFNTTNALIFAFDNDTTILKNGVNVGSLNAGQHVTIPITQAAVITTTKDTQISVGDHMKGYGYALSSFLSTTVIFYPLAHVPYKSVNPTHSLQLIVPLDSAGQVALDGQTISALLYLRIPNSSYYYIVLPISSGQHVLTPSGPNVHFMASVFSTVYGDPYPWGKFIVGLNLP</sequence>
<dbReference type="AlphaFoldDB" id="A0A914WTD9"/>
<evidence type="ECO:0000313" key="4">
    <source>
        <dbReference type="WBParaSite" id="PSAMB.scaffold5071size12737.g25817.t1"/>
    </source>
</evidence>
<evidence type="ECO:0000256" key="1">
    <source>
        <dbReference type="SAM" id="SignalP"/>
    </source>
</evidence>
<keyword evidence="3" id="KW-1185">Reference proteome</keyword>
<reference evidence="4" key="1">
    <citation type="submission" date="2022-11" db="UniProtKB">
        <authorList>
            <consortium name="WormBaseParasite"/>
        </authorList>
    </citation>
    <scope>IDENTIFICATION</scope>
</reference>
<dbReference type="WBParaSite" id="PSAMB.scaffold5071size12737.g25817.t1">
    <property type="protein sequence ID" value="PSAMB.scaffold5071size12737.g25817.t1"/>
    <property type="gene ID" value="PSAMB.scaffold5071size12737.g25817"/>
</dbReference>
<protein>
    <submittedName>
        <fullName evidence="4">IgGFc-binding protein N-terminal domain-containing protein</fullName>
    </submittedName>
</protein>
<feature type="signal peptide" evidence="1">
    <location>
        <begin position="1"/>
        <end position="32"/>
    </location>
</feature>
<dbReference type="InterPro" id="IPR035234">
    <property type="entry name" value="IgGFc-bd_N"/>
</dbReference>